<dbReference type="GeneID" id="20248747"/>
<feature type="region of interest" description="Disordered" evidence="1">
    <location>
        <begin position="116"/>
        <end position="155"/>
    </location>
</feature>
<organism evidence="2 3">
    <name type="scientific">Lottia gigantea</name>
    <name type="common">Giant owl limpet</name>
    <dbReference type="NCBI Taxonomy" id="225164"/>
    <lineage>
        <taxon>Eukaryota</taxon>
        <taxon>Metazoa</taxon>
        <taxon>Spiralia</taxon>
        <taxon>Lophotrochozoa</taxon>
        <taxon>Mollusca</taxon>
        <taxon>Gastropoda</taxon>
        <taxon>Patellogastropoda</taxon>
        <taxon>Lottioidea</taxon>
        <taxon>Lottiidae</taxon>
        <taxon>Lottia</taxon>
    </lineage>
</organism>
<dbReference type="KEGG" id="lgi:LOTGIDRAFT_231883"/>
<dbReference type="EMBL" id="KB201611">
    <property type="protein sequence ID" value="ESO95647.1"/>
    <property type="molecule type" value="Genomic_DNA"/>
</dbReference>
<dbReference type="OrthoDB" id="6118192at2759"/>
<feature type="compositionally biased region" description="Basic residues" evidence="1">
    <location>
        <begin position="51"/>
        <end position="61"/>
    </location>
</feature>
<evidence type="ECO:0000313" key="2">
    <source>
        <dbReference type="EMBL" id="ESO95647.1"/>
    </source>
</evidence>
<keyword evidence="3" id="KW-1185">Reference proteome</keyword>
<dbReference type="CTD" id="20248747"/>
<feature type="region of interest" description="Disordered" evidence="1">
    <location>
        <begin position="32"/>
        <end position="82"/>
    </location>
</feature>
<feature type="compositionally biased region" description="Basic residues" evidence="1">
    <location>
        <begin position="165"/>
        <end position="180"/>
    </location>
</feature>
<dbReference type="RefSeq" id="XP_009053501.1">
    <property type="nucleotide sequence ID" value="XM_009055253.1"/>
</dbReference>
<evidence type="ECO:0000313" key="3">
    <source>
        <dbReference type="Proteomes" id="UP000030746"/>
    </source>
</evidence>
<evidence type="ECO:0000256" key="1">
    <source>
        <dbReference type="SAM" id="MobiDB-lite"/>
    </source>
</evidence>
<gene>
    <name evidence="2" type="ORF">LOTGIDRAFT_231883</name>
</gene>
<dbReference type="Proteomes" id="UP000030746">
    <property type="component" value="Unassembled WGS sequence"/>
</dbReference>
<dbReference type="AlphaFoldDB" id="V4AFI6"/>
<feature type="compositionally biased region" description="Low complexity" evidence="1">
    <location>
        <begin position="138"/>
        <end position="150"/>
    </location>
</feature>
<name>V4AFI6_LOTGI</name>
<accession>V4AFI6</accession>
<dbReference type="HOGENOM" id="CLU_1497904_0_0_1"/>
<protein>
    <submittedName>
        <fullName evidence="2">Uncharacterized protein</fullName>
    </submittedName>
</protein>
<feature type="region of interest" description="Disordered" evidence="1">
    <location>
        <begin position="161"/>
        <end position="180"/>
    </location>
</feature>
<sequence length="180" mass="20346">MSGGIEVNTAYKGVAASWLGLDPNFYSKKRKALADDDDPLTSTNGGGTNFNKHKNFKKHSTTRSGEKDTLTKHQSHEKKKSEVIKTNSLIKNKIERRLQFNARDRHPEFKGKKRTICEEEDEEESKSFQVKNKKIKPQTAAATSTSQGQTIKDLNTRLLDPGLSKKARKRIRKKMATLTT</sequence>
<proteinExistence type="predicted"/>
<reference evidence="2 3" key="1">
    <citation type="journal article" date="2013" name="Nature">
        <title>Insights into bilaterian evolution from three spiralian genomes.</title>
        <authorList>
            <person name="Simakov O."/>
            <person name="Marletaz F."/>
            <person name="Cho S.J."/>
            <person name="Edsinger-Gonzales E."/>
            <person name="Havlak P."/>
            <person name="Hellsten U."/>
            <person name="Kuo D.H."/>
            <person name="Larsson T."/>
            <person name="Lv J."/>
            <person name="Arendt D."/>
            <person name="Savage R."/>
            <person name="Osoegawa K."/>
            <person name="de Jong P."/>
            <person name="Grimwood J."/>
            <person name="Chapman J.A."/>
            <person name="Shapiro H."/>
            <person name="Aerts A."/>
            <person name="Otillar R.P."/>
            <person name="Terry A.Y."/>
            <person name="Boore J.L."/>
            <person name="Grigoriev I.V."/>
            <person name="Lindberg D.R."/>
            <person name="Seaver E.C."/>
            <person name="Weisblat D.A."/>
            <person name="Putnam N.H."/>
            <person name="Rokhsar D.S."/>
        </authorList>
    </citation>
    <scope>NUCLEOTIDE SEQUENCE [LARGE SCALE GENOMIC DNA]</scope>
</reference>